<feature type="region of interest" description="Disordered" evidence="1">
    <location>
        <begin position="8"/>
        <end position="33"/>
    </location>
</feature>
<dbReference type="HOGENOM" id="CLU_2902914_0_0_6"/>
<organism evidence="2 3">
    <name type="scientific">Thioalkalivibrio paradoxus ARh 1</name>
    <dbReference type="NCBI Taxonomy" id="713585"/>
    <lineage>
        <taxon>Bacteria</taxon>
        <taxon>Pseudomonadati</taxon>
        <taxon>Pseudomonadota</taxon>
        <taxon>Gammaproteobacteria</taxon>
        <taxon>Chromatiales</taxon>
        <taxon>Ectothiorhodospiraceae</taxon>
        <taxon>Thioalkalivibrio</taxon>
    </lineage>
</organism>
<dbReference type="KEGG" id="tti:THITH_00865"/>
<gene>
    <name evidence="2" type="ORF">THITH_00865</name>
</gene>
<reference evidence="2 3" key="1">
    <citation type="submission" date="2013-12" db="EMBL/GenBank/DDBJ databases">
        <authorList>
            <consortium name="DOE Joint Genome Institute"/>
            <person name="Muyzer G."/>
            <person name="Huntemann M."/>
            <person name="Han J."/>
            <person name="Chen A."/>
            <person name="Kyrpides N."/>
            <person name="Mavromatis K."/>
            <person name="Markowitz V."/>
            <person name="Palaniappan K."/>
            <person name="Ivanova N."/>
            <person name="Schaumberg A."/>
            <person name="Pati A."/>
            <person name="Liolios K."/>
            <person name="Nordberg H.P."/>
            <person name="Cantor M.N."/>
            <person name="Hua S.X."/>
            <person name="Woyke T."/>
        </authorList>
    </citation>
    <scope>NUCLEOTIDE SEQUENCE [LARGE SCALE GENOMIC DNA]</scope>
    <source>
        <strain evidence="2 3">ARh 1</strain>
    </source>
</reference>
<evidence type="ECO:0000256" key="1">
    <source>
        <dbReference type="SAM" id="MobiDB-lite"/>
    </source>
</evidence>
<dbReference type="AlphaFoldDB" id="W0DMZ6"/>
<proteinExistence type="predicted"/>
<dbReference type="Proteomes" id="UP000005289">
    <property type="component" value="Chromosome"/>
</dbReference>
<name>W0DMZ6_9GAMM</name>
<dbReference type="EMBL" id="CP007029">
    <property type="protein sequence ID" value="AHE99821.1"/>
    <property type="molecule type" value="Genomic_DNA"/>
</dbReference>
<accession>W0DMZ6</accession>
<evidence type="ECO:0000313" key="3">
    <source>
        <dbReference type="Proteomes" id="UP000005289"/>
    </source>
</evidence>
<protein>
    <submittedName>
        <fullName evidence="2">Uncharacterized protein</fullName>
    </submittedName>
</protein>
<evidence type="ECO:0000313" key="2">
    <source>
        <dbReference type="EMBL" id="AHE99821.1"/>
    </source>
</evidence>
<sequence>MTQACLAAVPNPSAPGIGPGPGYHRAKKDGKIHDRDTPCSARFGAVQKTEEPQLLATRIAHI</sequence>
<keyword evidence="3" id="KW-1185">Reference proteome</keyword>